<evidence type="ECO:0000313" key="1">
    <source>
        <dbReference type="EMBL" id="CRF40995.1"/>
    </source>
</evidence>
<dbReference type="Proteomes" id="UP000038622">
    <property type="component" value="Unassembled WGS sequence"/>
</dbReference>
<evidence type="ECO:0000313" key="6">
    <source>
        <dbReference type="Proteomes" id="UP000041394"/>
    </source>
</evidence>
<evidence type="ECO:0000313" key="3">
    <source>
        <dbReference type="EMBL" id="CRF44818.1"/>
    </source>
</evidence>
<dbReference type="EMBL" id="CDMG01000002">
    <property type="protein sequence ID" value="CRF52028.1"/>
    <property type="molecule type" value="Genomic_DNA"/>
</dbReference>
<gene>
    <name evidence="1" type="ORF">HAL011_07710</name>
    <name evidence="2" type="ORF">HAL013_11340</name>
    <name evidence="4" type="ORF">HAL07_01540</name>
    <name evidence="3" type="ORF">HAL09_14300</name>
</gene>
<dbReference type="EMBL" id="CDMH01000049">
    <property type="protein sequence ID" value="CRF42921.1"/>
    <property type="molecule type" value="Genomic_DNA"/>
</dbReference>
<sequence>MVLIIALLAFLVFCSEFRRRLLRLSLNFSHTFLLYMLE</sequence>
<evidence type="ECO:0000313" key="7">
    <source>
        <dbReference type="Proteomes" id="UP000043437"/>
    </source>
</evidence>
<evidence type="ECO:0000313" key="4">
    <source>
        <dbReference type="EMBL" id="CRF52028.1"/>
    </source>
</evidence>
<reference evidence="5" key="2">
    <citation type="submission" date="2014-12" db="EMBL/GenBank/DDBJ databases">
        <authorList>
            <person name="Smet A."/>
        </authorList>
    </citation>
    <scope>NUCLEOTIDE SEQUENCE [LARGE SCALE GENOMIC DNA]</scope>
</reference>
<protein>
    <submittedName>
        <fullName evidence="2">Uncharacterized protein</fullName>
    </submittedName>
</protein>
<dbReference type="Proteomes" id="UP000041394">
    <property type="component" value="Unassembled WGS sequence"/>
</dbReference>
<proteinExistence type="predicted"/>
<dbReference type="Proteomes" id="UP000045175">
    <property type="component" value="Unassembled WGS sequence"/>
</dbReference>
<evidence type="ECO:0000313" key="5">
    <source>
        <dbReference type="Proteomes" id="UP000038622"/>
    </source>
</evidence>
<name>A0A0K2XA26_9HELI</name>
<dbReference type="AlphaFoldDB" id="A0A0K2XA26"/>
<organism evidence="2 8">
    <name type="scientific">Helicobacter ailurogastricus</name>
    <dbReference type="NCBI Taxonomy" id="1578720"/>
    <lineage>
        <taxon>Bacteria</taxon>
        <taxon>Pseudomonadati</taxon>
        <taxon>Campylobacterota</taxon>
        <taxon>Epsilonproteobacteria</taxon>
        <taxon>Campylobacterales</taxon>
        <taxon>Helicobacteraceae</taxon>
        <taxon>Helicobacter</taxon>
    </lineage>
</organism>
<accession>A0A0K2XA26</accession>
<dbReference type="EMBL" id="CDML01000025">
    <property type="protein sequence ID" value="CRF40995.1"/>
    <property type="molecule type" value="Genomic_DNA"/>
</dbReference>
<dbReference type="Proteomes" id="UP000043437">
    <property type="component" value="Unassembled WGS sequence"/>
</dbReference>
<keyword evidence="5" id="KW-1185">Reference proteome</keyword>
<dbReference type="STRING" id="1578720.HAL011_07710"/>
<evidence type="ECO:0000313" key="8">
    <source>
        <dbReference type="Proteomes" id="UP000045175"/>
    </source>
</evidence>
<dbReference type="EMBL" id="CDMN01000058">
    <property type="protein sequence ID" value="CRF44818.1"/>
    <property type="molecule type" value="Genomic_DNA"/>
</dbReference>
<evidence type="ECO:0000313" key="2">
    <source>
        <dbReference type="EMBL" id="CRF42921.1"/>
    </source>
</evidence>
<reference evidence="2" key="1">
    <citation type="submission" date="2014-12" db="EMBL/GenBank/DDBJ databases">
        <title>Whole genome sequences of four Staphylococcus schleiferi canine isolates.</title>
        <authorList>
            <person name="Misic A.M."/>
            <person name="Cain C."/>
            <person name="Morris D.O."/>
            <person name="Rankin S."/>
            <person name="Beiting D."/>
        </authorList>
    </citation>
    <scope>NUCLEOTIDE SEQUENCE</scope>
    <source>
        <strain evidence="1">ASB11</strain>
        <strain evidence="2">ASB13</strain>
        <strain evidence="4">ASB7</strain>
        <strain evidence="3">ASB9</strain>
    </source>
</reference>
<reference evidence="6 7" key="3">
    <citation type="submission" date="2014-12" db="EMBL/GenBank/DDBJ databases">
        <authorList>
            <person name="Jaenicke S."/>
        </authorList>
    </citation>
    <scope>NUCLEOTIDE SEQUENCE [LARGE SCALE GENOMIC DNA]</scope>
</reference>